<dbReference type="InterPro" id="IPR028098">
    <property type="entry name" value="Glyco_trans_4-like_N"/>
</dbReference>
<protein>
    <submittedName>
        <fullName evidence="3">Glycosyltransferase involved in cell wall biosynthesis</fullName>
    </submittedName>
</protein>
<dbReference type="Pfam" id="PF00534">
    <property type="entry name" value="Glycos_transf_1"/>
    <property type="match status" value="1"/>
</dbReference>
<dbReference type="PANTHER" id="PTHR45947">
    <property type="entry name" value="SULFOQUINOVOSYL TRANSFERASE SQD2"/>
    <property type="match status" value="1"/>
</dbReference>
<dbReference type="Proteomes" id="UP001230207">
    <property type="component" value="Unassembled WGS sequence"/>
</dbReference>
<keyword evidence="4" id="KW-1185">Reference proteome</keyword>
<sequence length="402" mass="43019">MIPHAPSPSQGHKLRIAQVVTRMDIGGVPDHVMTLVQGLSNHAEVTVIGSSIDPQHERALTNLGVPFLPVPMERSLSPLSDIRSFGKLRKALRDGAFDIVHTHMSKAAMLGGLASATSGIPVTINTAHNLGFLALSNPAARGLFWIYDRLLFALTTDAVITVSGRVRDGIIRSGIAPGDKVVSIHNGIEAGRFPTDRDRASAIRHTFGIEDSHPLIVTVARLVWFKGLHDLIDAAALVLEKEPNARFLIVGSGPQLDELRAKTVALGIADRVIFAGERRDVPDILSAADIFALTSVSEGLPISILEAMAAGLPVVATDVGGISELVAEGETGFLVPAREPREIANRILRLTADAGLRQSFGTAGRDRVTKAFSPEQMVTQTTRLYHQLLAAKAAGREPRYAE</sequence>
<evidence type="ECO:0000313" key="4">
    <source>
        <dbReference type="Proteomes" id="UP001230207"/>
    </source>
</evidence>
<gene>
    <name evidence="3" type="ORF">QO002_003241</name>
</gene>
<dbReference type="SUPFAM" id="SSF53756">
    <property type="entry name" value="UDP-Glycosyltransferase/glycogen phosphorylase"/>
    <property type="match status" value="1"/>
</dbReference>
<dbReference type="RefSeq" id="WP_307231438.1">
    <property type="nucleotide sequence ID" value="NZ_JAUSVF010000001.1"/>
</dbReference>
<feature type="domain" description="Glycosyl transferase family 1" evidence="1">
    <location>
        <begin position="204"/>
        <end position="366"/>
    </location>
</feature>
<dbReference type="InterPro" id="IPR001296">
    <property type="entry name" value="Glyco_trans_1"/>
</dbReference>
<dbReference type="PANTHER" id="PTHR45947:SF3">
    <property type="entry name" value="SULFOQUINOVOSYL TRANSFERASE SQD2"/>
    <property type="match status" value="1"/>
</dbReference>
<comment type="caution">
    <text evidence="3">The sequence shown here is derived from an EMBL/GenBank/DDBJ whole genome shotgun (WGS) entry which is preliminary data.</text>
</comment>
<name>A0ABU0BS85_9HYPH</name>
<reference evidence="3 4" key="1">
    <citation type="submission" date="2023-07" db="EMBL/GenBank/DDBJ databases">
        <title>Genomic Encyclopedia of Type Strains, Phase IV (KMG-IV): sequencing the most valuable type-strain genomes for metagenomic binning, comparative biology and taxonomic classification.</title>
        <authorList>
            <person name="Goeker M."/>
        </authorList>
    </citation>
    <scope>NUCLEOTIDE SEQUENCE [LARGE SCALE GENOMIC DNA]</scope>
    <source>
        <strain evidence="3 4">DSM 1112</strain>
    </source>
</reference>
<evidence type="ECO:0000313" key="3">
    <source>
        <dbReference type="EMBL" id="MDQ0321103.1"/>
    </source>
</evidence>
<dbReference type="Gene3D" id="3.40.50.2000">
    <property type="entry name" value="Glycogen Phosphorylase B"/>
    <property type="match status" value="2"/>
</dbReference>
<proteinExistence type="predicted"/>
<evidence type="ECO:0000259" key="2">
    <source>
        <dbReference type="Pfam" id="PF13439"/>
    </source>
</evidence>
<dbReference type="Pfam" id="PF13439">
    <property type="entry name" value="Glyco_transf_4"/>
    <property type="match status" value="1"/>
</dbReference>
<feature type="domain" description="Glycosyltransferase subfamily 4-like N-terminal" evidence="2">
    <location>
        <begin position="25"/>
        <end position="190"/>
    </location>
</feature>
<organism evidence="3 4">
    <name type="scientific">Pararhizobium capsulatum DSM 1112</name>
    <dbReference type="NCBI Taxonomy" id="1121113"/>
    <lineage>
        <taxon>Bacteria</taxon>
        <taxon>Pseudomonadati</taxon>
        <taxon>Pseudomonadota</taxon>
        <taxon>Alphaproteobacteria</taxon>
        <taxon>Hyphomicrobiales</taxon>
        <taxon>Rhizobiaceae</taxon>
        <taxon>Rhizobium/Agrobacterium group</taxon>
        <taxon>Pararhizobium</taxon>
    </lineage>
</organism>
<evidence type="ECO:0000259" key="1">
    <source>
        <dbReference type="Pfam" id="PF00534"/>
    </source>
</evidence>
<dbReference type="InterPro" id="IPR050194">
    <property type="entry name" value="Glycosyltransferase_grp1"/>
</dbReference>
<accession>A0ABU0BS85</accession>
<dbReference type="EMBL" id="JAUSVF010000001">
    <property type="protein sequence ID" value="MDQ0321103.1"/>
    <property type="molecule type" value="Genomic_DNA"/>
</dbReference>
<dbReference type="CDD" id="cd03808">
    <property type="entry name" value="GT4_CapM-like"/>
    <property type="match status" value="1"/>
</dbReference>